<evidence type="ECO:0000256" key="1">
    <source>
        <dbReference type="SAM" id="MobiDB-lite"/>
    </source>
</evidence>
<dbReference type="GO" id="GO:0005509">
    <property type="term" value="F:calcium ion binding"/>
    <property type="evidence" value="ECO:0007669"/>
    <property type="project" value="InterPro"/>
</dbReference>
<dbReference type="Gene3D" id="2.80.10.50">
    <property type="match status" value="4"/>
</dbReference>
<gene>
    <name evidence="3" type="ORF">VR44_18530</name>
</gene>
<dbReference type="SUPFAM" id="SSF63829">
    <property type="entry name" value="Calcium-dependent phosphotriesterase"/>
    <property type="match status" value="1"/>
</dbReference>
<comment type="caution">
    <text evidence="3">The sequence shown here is derived from an EMBL/GenBank/DDBJ whole genome shotgun (WGS) entry which is preliminary data.</text>
</comment>
<dbReference type="NCBIfam" id="TIGR01451">
    <property type="entry name" value="B_ant_repeat"/>
    <property type="match status" value="1"/>
</dbReference>
<dbReference type="GO" id="GO:0005975">
    <property type="term" value="P:carbohydrate metabolic process"/>
    <property type="evidence" value="ECO:0007669"/>
    <property type="project" value="UniProtKB-ARBA"/>
</dbReference>
<evidence type="ECO:0000313" key="3">
    <source>
        <dbReference type="EMBL" id="KJY31239.1"/>
    </source>
</evidence>
<dbReference type="RefSeq" id="WP_045948644.1">
    <property type="nucleotide sequence ID" value="NZ_JZWV01000507.1"/>
</dbReference>
<dbReference type="Pfam" id="PF01345">
    <property type="entry name" value="DUF11"/>
    <property type="match status" value="1"/>
</dbReference>
<evidence type="ECO:0000313" key="4">
    <source>
        <dbReference type="Proteomes" id="UP000033551"/>
    </source>
</evidence>
<proteinExistence type="predicted"/>
<dbReference type="InterPro" id="IPR047589">
    <property type="entry name" value="DUF11_rpt"/>
</dbReference>
<dbReference type="STRING" id="68223.GCA_002028425_04030"/>
<dbReference type="Proteomes" id="UP000033551">
    <property type="component" value="Unassembled WGS sequence"/>
</dbReference>
<organism evidence="3 4">
    <name type="scientific">Streptomyces katrae</name>
    <dbReference type="NCBI Taxonomy" id="68223"/>
    <lineage>
        <taxon>Bacteria</taxon>
        <taxon>Bacillati</taxon>
        <taxon>Actinomycetota</taxon>
        <taxon>Actinomycetes</taxon>
        <taxon>Kitasatosporales</taxon>
        <taxon>Streptomycetaceae</taxon>
        <taxon>Streptomyces</taxon>
    </lineage>
</organism>
<dbReference type="InterPro" id="IPR001434">
    <property type="entry name" value="OmcB-like_DUF11"/>
</dbReference>
<dbReference type="PATRIC" id="fig|68223.7.peg.8301"/>
<dbReference type="AlphaFoldDB" id="A0A0F4JBQ8"/>
<feature type="domain" description="DUF11" evidence="2">
    <location>
        <begin position="461"/>
        <end position="575"/>
    </location>
</feature>
<feature type="compositionally biased region" description="Low complexity" evidence="1">
    <location>
        <begin position="1"/>
        <end position="16"/>
    </location>
</feature>
<dbReference type="NCBIfam" id="TIGR02608">
    <property type="entry name" value="delta_60_rpt"/>
    <property type="match status" value="7"/>
</dbReference>
<feature type="region of interest" description="Disordered" evidence="1">
    <location>
        <begin position="664"/>
        <end position="691"/>
    </location>
</feature>
<dbReference type="PRINTS" id="PR00313">
    <property type="entry name" value="CABNDNGRPT"/>
</dbReference>
<accession>A0A0F4JBQ8</accession>
<name>A0A0F4JBQ8_9ACTN</name>
<dbReference type="InterPro" id="IPR013431">
    <property type="entry name" value="Delta_60_rpt"/>
</dbReference>
<feature type="compositionally biased region" description="Polar residues" evidence="1">
    <location>
        <begin position="550"/>
        <end position="559"/>
    </location>
</feature>
<protein>
    <recommendedName>
        <fullName evidence="2">DUF11 domain-containing protein</fullName>
    </recommendedName>
</protein>
<feature type="compositionally biased region" description="Low complexity" evidence="1">
    <location>
        <begin position="560"/>
        <end position="574"/>
    </location>
</feature>
<dbReference type="Pfam" id="PF00353">
    <property type="entry name" value="HemolysinCabind"/>
    <property type="match status" value="3"/>
</dbReference>
<evidence type="ECO:0000259" key="2">
    <source>
        <dbReference type="Pfam" id="PF01345"/>
    </source>
</evidence>
<dbReference type="OrthoDB" id="9805017at2"/>
<feature type="region of interest" description="Disordered" evidence="1">
    <location>
        <begin position="1"/>
        <end position="31"/>
    </location>
</feature>
<dbReference type="InterPro" id="IPR001343">
    <property type="entry name" value="Hemolysn_Ca-bd"/>
</dbReference>
<feature type="region of interest" description="Disordered" evidence="1">
    <location>
        <begin position="546"/>
        <end position="574"/>
    </location>
</feature>
<dbReference type="Pfam" id="PF17164">
    <property type="entry name" value="DUF5122"/>
    <property type="match status" value="7"/>
</dbReference>
<dbReference type="Gene3D" id="2.150.10.10">
    <property type="entry name" value="Serralysin-like metalloprotease, C-terminal"/>
    <property type="match status" value="1"/>
</dbReference>
<dbReference type="EMBL" id="JZWV01000507">
    <property type="protein sequence ID" value="KJY31239.1"/>
    <property type="molecule type" value="Genomic_DNA"/>
</dbReference>
<dbReference type="SUPFAM" id="SSF51120">
    <property type="entry name" value="beta-Roll"/>
    <property type="match status" value="1"/>
</dbReference>
<sequence>MSRSPLTSASISASASTYQPPSGGRRPRRRRAAGAVAAGLALVLALPATALGAAGDLDPAFDGDGKVVTDFGGGGYDESRGMVIQADGKIVTVGTTVPAAGGYSDFALARYNPDGSLDPTFNGDGDNDGRIQTDLRGGDDVADAVAVQSDGKLVVAGYSSEPDAAGSFTVARFNPDGSLDTSFDGDGSTFTDFGTAGPQEAFGIAIQAGGAIVAAGTSGTDVAVARYNAVDGSLDTGFDGDGKVITGFAGGSATAYDVTLQSDNKIVIAGRAGYNYPSNDSDFALARYNPNGSLDTTFDGDGRVTTAFAGPDVANGVKIQPDGKIVTAGSSGFDFALARYNGADGSLDTGFDGDGKVTTDFGTNTLDGAADLALQTDGRIVAAGISEADFGVARYNTNGSLDTGFGTGGKVHTDVSFGYFDTANAVALQSDGKIVVSGNTGDDRGLVRYQAVTPPPPPGVDLAVTKTGPASVSIGDQATYTVTVTNTSTTTAATGVTLTDTLTGPGTLLSATPAQGTCTLTATTANCTLGTLAPGARTTVKLLAEPRATGTLSDRATASATQTDPATANNTATATSTANNAHGCTIIGTSGADTLNGGYGNDVICALSGNDTVRASYGNDTVYAGPGNDNVDGGFGDDTLIGGPGNDTLTGYYGSDRLDTVDGISGNDRADGGPNTDTCTTDPGDTRISCP</sequence>
<dbReference type="InterPro" id="IPR013783">
    <property type="entry name" value="Ig-like_fold"/>
</dbReference>
<keyword evidence="4" id="KW-1185">Reference proteome</keyword>
<reference evidence="3 4" key="1">
    <citation type="submission" date="2015-02" db="EMBL/GenBank/DDBJ databases">
        <authorList>
            <person name="Ju K.-S."/>
            <person name="Doroghazi J.R."/>
            <person name="Metcalf W."/>
        </authorList>
    </citation>
    <scope>NUCLEOTIDE SEQUENCE [LARGE SCALE GENOMIC DNA]</scope>
    <source>
        <strain evidence="3 4">NRRL ISP-5550</strain>
    </source>
</reference>
<dbReference type="InterPro" id="IPR011049">
    <property type="entry name" value="Serralysin-like_metalloprot_C"/>
</dbReference>
<dbReference type="Gene3D" id="2.60.40.10">
    <property type="entry name" value="Immunoglobulins"/>
    <property type="match status" value="1"/>
</dbReference>